<feature type="compositionally biased region" description="Low complexity" evidence="2">
    <location>
        <begin position="709"/>
        <end position="721"/>
    </location>
</feature>
<sequence>MLRAELARGLTITPRSLPPSTDADMASSPSDRRGEGLFAESRPRSSATPRVSVERESSLIDLTTSSDVDVDQRLTSRTSLPRQSSPPGDTTSDAEHESDSARRVTLESLECLLRFQASQREEALAELTRFLVFSLTRPATPSDRAQRDALLSATTIHELGDALRRQFAGPDSTAVIADLRTELQVVQQINTSLTGQLDTQSAELDDLQGQLKVMTLERDRLLDLSKQSTAFSASLRKSVAELEAQVASARAVSDAEIAAAFRHADDFKRPVLDRDREIATLRASIADRDRAYATLQGVATKHFTQLQESTRLLTDGGSQPLRHARELIAHQRAVILRQKRVIARQGSIPVHDPHMAVAAAGGLDVPGFSPSDLQLNARLCHLLAERFPEAMVIPSGEMRTLALQVGLRRDDLATVVPASTPRRPGASSPASSNSTGRFASGVDSADGDFSSAPRSRRTLSQLRRARLKSLTPAERLRRLSHPASATAAGSRRKPHQPPDQPYSIPLPGEEGHEEVMDLLAGDDLGAVSDGELLRMSTLSSKRRRPRSSRRSVGSRSTTVVSRPASPASDDVFPDFEAGSPAEDVEFDPLTDAALASASPLGEVSVPGSLDSSMTTATSGPVAATSSTAVTTVVSAAPTLDPAVVGLGLKTVRLCGGCGVSIRAVSTTPSANSAGFIASTSISAGVPASVPSVVATSVITSDSTWATTSASSMTTTHSPSSSVATDAPMPDPAESVMATSGSSVLLELTAIPVTSSTSALDSADIAGLVSSSAEVPASTPSSAGAFVSTPDSTGVSATTPDSAGASLSAGVSAMTPVSAAAAPTASDSTVTDVVTSGSVAPATSVPDSGVPAAPTVLRLLACPRGQSARQSYGDSVSRALTAGSGVSSTSTQSTVPTPGQGMVFPSGRPRRASAINAARLSSHYLGELKVSDRVALGLGDSDGFSPDSAVQGEGSSAQPLELSGNSSEGESEGTVVSSPESASGREQLGHRDRSVVSGPKAHAPASSAPASDEDDSSQDSDNIPIRDIVSRMQTGLKTPRGNSAGDRGSSKKHKRSAPPDSADGSRPPKKSRRARSLLSSASSGSLPPTSASSATVRPADSIGSPVAVAPRISNPHSGAHSVPALPAVLRVPFSTLQTRSAQAASRDSRITPQNARLHELRFLHFGSSRCWKAILERQTGQIAQVGEGRPRISPTPCSFAGPRAFADVYNPRHPAQWLRKLLPADPVFCSPLAFSQARTRLANSARSSTLMEKHAEVWIKLRGEIPNSADSGNSASLARDDHATRYFVALWERTHCIVESSVMMGLHPSQQASSSYEEIAEMYAEWSKYKLNRKRRSDALRGLMTSISDNLCSAVMKVVDGVSAPDVDAEVYFEPSVPVYPLVNLSWIPGGADWSRAATEVDAVEPWRTWWLTDPASHPYNTCFRARNVDFLPFAPTGVVSHVVEAAVVDDVDLTESDPPIRSSSAPLCVNRSGIHSFEGCGPGELGWSASDSAATARHARATQDDHGESPSDSRFGPDSPDPNGSAGRGLTDSAGRASPDRTSASRSPRDIDSVMDLLASAASSVTLAATPPESDSPVTL</sequence>
<feature type="region of interest" description="Disordered" evidence="2">
    <location>
        <begin position="1491"/>
        <end position="1555"/>
    </location>
</feature>
<dbReference type="EMBL" id="BSXT01002343">
    <property type="protein sequence ID" value="GMF48436.1"/>
    <property type="molecule type" value="Genomic_DNA"/>
</dbReference>
<feature type="compositionally biased region" description="Low complexity" evidence="2">
    <location>
        <begin position="883"/>
        <end position="899"/>
    </location>
</feature>
<feature type="coiled-coil region" evidence="1">
    <location>
        <begin position="197"/>
        <end position="252"/>
    </location>
</feature>
<feature type="region of interest" description="Disordered" evidence="2">
    <location>
        <begin position="415"/>
        <end position="509"/>
    </location>
</feature>
<feature type="compositionally biased region" description="Basic and acidic residues" evidence="2">
    <location>
        <begin position="1501"/>
        <end position="1511"/>
    </location>
</feature>
<feature type="region of interest" description="Disordered" evidence="2">
    <location>
        <begin position="867"/>
        <end position="907"/>
    </location>
</feature>
<feature type="compositionally biased region" description="Polar residues" evidence="2">
    <location>
        <begin position="60"/>
        <end position="91"/>
    </location>
</feature>
<accession>A0A9W7D0R5</accession>
<feature type="region of interest" description="Disordered" evidence="2">
    <location>
        <begin position="777"/>
        <end position="806"/>
    </location>
</feature>
<organism evidence="3 4">
    <name type="scientific">Phytophthora fragariaefolia</name>
    <dbReference type="NCBI Taxonomy" id="1490495"/>
    <lineage>
        <taxon>Eukaryota</taxon>
        <taxon>Sar</taxon>
        <taxon>Stramenopiles</taxon>
        <taxon>Oomycota</taxon>
        <taxon>Peronosporomycetes</taxon>
        <taxon>Peronosporales</taxon>
        <taxon>Peronosporaceae</taxon>
        <taxon>Phytophthora</taxon>
    </lineage>
</organism>
<evidence type="ECO:0000313" key="4">
    <source>
        <dbReference type="Proteomes" id="UP001165121"/>
    </source>
</evidence>
<proteinExistence type="predicted"/>
<gene>
    <name evidence="3" type="ORF">Pfra01_001871300</name>
</gene>
<feature type="region of interest" description="Disordered" evidence="2">
    <location>
        <begin position="944"/>
        <end position="1098"/>
    </location>
</feature>
<feature type="compositionally biased region" description="Low complexity" evidence="2">
    <location>
        <begin position="1075"/>
        <end position="1094"/>
    </location>
</feature>
<feature type="region of interest" description="Disordered" evidence="2">
    <location>
        <begin position="535"/>
        <end position="582"/>
    </location>
</feature>
<feature type="compositionally biased region" description="Low complexity" evidence="2">
    <location>
        <begin position="417"/>
        <end position="437"/>
    </location>
</feature>
<feature type="compositionally biased region" description="Low complexity" evidence="2">
    <location>
        <begin position="996"/>
        <end position="1009"/>
    </location>
</feature>
<keyword evidence="1" id="KW-0175">Coiled coil</keyword>
<feature type="region of interest" description="Disordered" evidence="2">
    <location>
        <begin position="709"/>
        <end position="730"/>
    </location>
</feature>
<keyword evidence="4" id="KW-1185">Reference proteome</keyword>
<dbReference type="Proteomes" id="UP001165121">
    <property type="component" value="Unassembled WGS sequence"/>
</dbReference>
<comment type="caution">
    <text evidence="3">The sequence shown here is derived from an EMBL/GenBank/DDBJ whole genome shotgun (WGS) entry which is preliminary data.</text>
</comment>
<name>A0A9W7D0R5_9STRA</name>
<feature type="compositionally biased region" description="Polar residues" evidence="2">
    <location>
        <begin position="788"/>
        <end position="800"/>
    </location>
</feature>
<protein>
    <submittedName>
        <fullName evidence="3">Unnamed protein product</fullName>
    </submittedName>
</protein>
<feature type="compositionally biased region" description="Low complexity" evidence="2">
    <location>
        <begin position="550"/>
        <end position="562"/>
    </location>
</feature>
<feature type="compositionally biased region" description="Basic residues" evidence="2">
    <location>
        <begin position="540"/>
        <end position="549"/>
    </location>
</feature>
<feature type="compositionally biased region" description="Low complexity" evidence="2">
    <location>
        <begin position="958"/>
        <end position="980"/>
    </location>
</feature>
<reference evidence="3" key="1">
    <citation type="submission" date="2023-04" db="EMBL/GenBank/DDBJ databases">
        <title>Phytophthora fragariaefolia NBRC 109709.</title>
        <authorList>
            <person name="Ichikawa N."/>
            <person name="Sato H."/>
            <person name="Tonouchi N."/>
        </authorList>
    </citation>
    <scope>NUCLEOTIDE SEQUENCE</scope>
    <source>
        <strain evidence="3">NBRC 109709</strain>
    </source>
</reference>
<evidence type="ECO:0000313" key="3">
    <source>
        <dbReference type="EMBL" id="GMF48436.1"/>
    </source>
</evidence>
<evidence type="ECO:0000256" key="1">
    <source>
        <dbReference type="SAM" id="Coils"/>
    </source>
</evidence>
<evidence type="ECO:0000256" key="2">
    <source>
        <dbReference type="SAM" id="MobiDB-lite"/>
    </source>
</evidence>
<feature type="region of interest" description="Disordered" evidence="2">
    <location>
        <begin position="1"/>
        <end position="101"/>
    </location>
</feature>